<geneLocation type="mitochondrion" evidence="2"/>
<evidence type="ECO:0000256" key="1">
    <source>
        <dbReference type="SAM" id="SignalP"/>
    </source>
</evidence>
<comment type="caution">
    <text evidence="2">The sequence shown here is derived from an EMBL/GenBank/DDBJ whole genome shotgun (WGS) entry which is preliminary data.</text>
</comment>
<keyword evidence="1" id="KW-0732">Signal</keyword>
<name>A0A101LWH6_PICGL</name>
<dbReference type="EMBL" id="LKAM01000010">
    <property type="protein sequence ID" value="KUM46631.1"/>
    <property type="molecule type" value="Genomic_DNA"/>
</dbReference>
<evidence type="ECO:0000313" key="2">
    <source>
        <dbReference type="EMBL" id="KUM46631.1"/>
    </source>
</evidence>
<feature type="chain" id="PRO_5007100136" evidence="1">
    <location>
        <begin position="27"/>
        <end position="75"/>
    </location>
</feature>
<protein>
    <submittedName>
        <fullName evidence="2">Uncharacterized protein</fullName>
    </submittedName>
</protein>
<proteinExistence type="predicted"/>
<reference evidence="2" key="1">
    <citation type="journal article" date="2015" name="Genome Biol. Evol.">
        <title>Organellar Genomes of White Spruce (Picea glauca): Assembly and Annotation.</title>
        <authorList>
            <person name="Jackman S.D."/>
            <person name="Warren R.L."/>
            <person name="Gibb E.A."/>
            <person name="Vandervalk B.P."/>
            <person name="Mohamadi H."/>
            <person name="Chu J."/>
            <person name="Raymond A."/>
            <person name="Pleasance S."/>
            <person name="Coope R."/>
            <person name="Wildung M.R."/>
            <person name="Ritland C.E."/>
            <person name="Bousquet J."/>
            <person name="Jones S.J."/>
            <person name="Bohlmann J."/>
            <person name="Birol I."/>
        </authorList>
    </citation>
    <scope>NUCLEOTIDE SEQUENCE [LARGE SCALE GENOMIC DNA]</scope>
    <source>
        <tissue evidence="2">Flushing bud</tissue>
    </source>
</reference>
<gene>
    <name evidence="2" type="ORF">ABT39_MTgene1311</name>
</gene>
<keyword evidence="2" id="KW-0496">Mitochondrion</keyword>
<accession>A0A101LWH6</accession>
<dbReference type="AlphaFoldDB" id="A0A101LWH6"/>
<sequence length="75" mass="8333">MRTKMLWGKVLHTPLLLLLVIINCKAAAERSEFTGRKGTKYLEGFSHVGAAPVLTRERISKNSVLSRGMKPSHAE</sequence>
<feature type="signal peptide" evidence="1">
    <location>
        <begin position="1"/>
        <end position="26"/>
    </location>
</feature>
<organism evidence="2">
    <name type="scientific">Picea glauca</name>
    <name type="common">White spruce</name>
    <name type="synonym">Pinus glauca</name>
    <dbReference type="NCBI Taxonomy" id="3330"/>
    <lineage>
        <taxon>Eukaryota</taxon>
        <taxon>Viridiplantae</taxon>
        <taxon>Streptophyta</taxon>
        <taxon>Embryophyta</taxon>
        <taxon>Tracheophyta</taxon>
        <taxon>Spermatophyta</taxon>
        <taxon>Pinopsida</taxon>
        <taxon>Pinidae</taxon>
        <taxon>Conifers I</taxon>
        <taxon>Pinales</taxon>
        <taxon>Pinaceae</taxon>
        <taxon>Picea</taxon>
    </lineage>
</organism>